<feature type="domain" description="Dimethylamine monooxygenase subunit DmmA-like C-terminal" evidence="1">
    <location>
        <begin position="131"/>
        <end position="174"/>
    </location>
</feature>
<accession>A0A172ULE2</accession>
<evidence type="ECO:0000259" key="1">
    <source>
        <dbReference type="Pfam" id="PF22289"/>
    </source>
</evidence>
<name>A0A172ULE2_9MYCO</name>
<gene>
    <name evidence="2" type="ORF">A7U43_12225</name>
</gene>
<dbReference type="RefSeq" id="WP_067995289.1">
    <property type="nucleotide sequence ID" value="NZ_CP015596.1"/>
</dbReference>
<reference evidence="2 3" key="1">
    <citation type="submission" date="2016-05" db="EMBL/GenBank/DDBJ databases">
        <title>Complete genome sequence of a phthalic acid esters degrading Mycobacterium sp. YC-RL4.</title>
        <authorList>
            <person name="Ren L."/>
            <person name="Fan S."/>
            <person name="Ruth N."/>
            <person name="Jia Y."/>
            <person name="Wang J."/>
            <person name="Qiao C."/>
        </authorList>
    </citation>
    <scope>NUCLEOTIDE SEQUENCE [LARGE SCALE GENOMIC DNA]</scope>
    <source>
        <strain evidence="2 3">YC-RL4</strain>
    </source>
</reference>
<dbReference type="OrthoDB" id="3579011at2"/>
<dbReference type="InterPro" id="IPR048037">
    <property type="entry name" value="DmmA-like_C"/>
</dbReference>
<protein>
    <recommendedName>
        <fullName evidence="1">Dimethylamine monooxygenase subunit DmmA-like C-terminal domain-containing protein</fullName>
    </recommendedName>
</protein>
<organism evidence="2 3">
    <name type="scientific">Mycobacterium adipatum</name>
    <dbReference type="NCBI Taxonomy" id="1682113"/>
    <lineage>
        <taxon>Bacteria</taxon>
        <taxon>Bacillati</taxon>
        <taxon>Actinomycetota</taxon>
        <taxon>Actinomycetes</taxon>
        <taxon>Mycobacteriales</taxon>
        <taxon>Mycobacteriaceae</taxon>
        <taxon>Mycobacterium</taxon>
    </lineage>
</organism>
<evidence type="ECO:0000313" key="3">
    <source>
        <dbReference type="Proteomes" id="UP000077143"/>
    </source>
</evidence>
<dbReference type="KEGG" id="madi:A7U43_12225"/>
<dbReference type="NCBIfam" id="NF041259">
    <property type="entry name" value="mono_DmmA_fam"/>
    <property type="match status" value="1"/>
</dbReference>
<keyword evidence="3" id="KW-1185">Reference proteome</keyword>
<dbReference type="AlphaFoldDB" id="A0A172ULE2"/>
<proteinExistence type="predicted"/>
<evidence type="ECO:0000313" key="2">
    <source>
        <dbReference type="EMBL" id="ANE79977.1"/>
    </source>
</evidence>
<dbReference type="Pfam" id="PF22289">
    <property type="entry name" value="DmmA-like_C"/>
    <property type="match status" value="1"/>
</dbReference>
<dbReference type="Proteomes" id="UP000077143">
    <property type="component" value="Chromosome"/>
</dbReference>
<dbReference type="STRING" id="1682113.A7U43_12225"/>
<sequence length="187" mass="19872">MRPDLELTSVPVWALNPTRPGADLSGRAWTIIAFGPHGADIAQTWIDQIASVHGESAVRLHRCDDGTQCDDGTASAIEALTADLVDARVGWRLMMAGPADACLRLRGAAGALGVADDEMTVASTDDDARTVHCVHCGAVTRAQVQLDQVLPCSSCARKLLVYHHVSRRAGTYLGFMVDAEQPAEVPS</sequence>
<dbReference type="EMBL" id="CP015596">
    <property type="protein sequence ID" value="ANE79977.1"/>
    <property type="molecule type" value="Genomic_DNA"/>
</dbReference>